<proteinExistence type="predicted"/>
<reference evidence="1 2" key="1">
    <citation type="submission" date="2021-06" db="EMBL/GenBank/DDBJ databases">
        <title>Caerostris darwini draft genome.</title>
        <authorList>
            <person name="Kono N."/>
            <person name="Arakawa K."/>
        </authorList>
    </citation>
    <scope>NUCLEOTIDE SEQUENCE [LARGE SCALE GENOMIC DNA]</scope>
</reference>
<gene>
    <name evidence="1" type="ORF">CDAR_395331</name>
</gene>
<dbReference type="EMBL" id="BPLQ01005134">
    <property type="protein sequence ID" value="GIY12832.1"/>
    <property type="molecule type" value="Genomic_DNA"/>
</dbReference>
<sequence>NPYPAMPAKPKPNHNSLTNILLREASKDFKKMKLKSETGEAKS</sequence>
<organism evidence="1 2">
    <name type="scientific">Caerostris darwini</name>
    <dbReference type="NCBI Taxonomy" id="1538125"/>
    <lineage>
        <taxon>Eukaryota</taxon>
        <taxon>Metazoa</taxon>
        <taxon>Ecdysozoa</taxon>
        <taxon>Arthropoda</taxon>
        <taxon>Chelicerata</taxon>
        <taxon>Arachnida</taxon>
        <taxon>Araneae</taxon>
        <taxon>Araneomorphae</taxon>
        <taxon>Entelegynae</taxon>
        <taxon>Araneoidea</taxon>
        <taxon>Araneidae</taxon>
        <taxon>Caerostris</taxon>
    </lineage>
</organism>
<evidence type="ECO:0000313" key="2">
    <source>
        <dbReference type="Proteomes" id="UP001054837"/>
    </source>
</evidence>
<dbReference type="Proteomes" id="UP001054837">
    <property type="component" value="Unassembled WGS sequence"/>
</dbReference>
<protein>
    <submittedName>
        <fullName evidence="1">Uncharacterized protein</fullName>
    </submittedName>
</protein>
<dbReference type="AlphaFoldDB" id="A0AAV4QUB5"/>
<feature type="non-terminal residue" evidence="1">
    <location>
        <position position="1"/>
    </location>
</feature>
<accession>A0AAV4QUB5</accession>
<evidence type="ECO:0000313" key="1">
    <source>
        <dbReference type="EMBL" id="GIY12832.1"/>
    </source>
</evidence>
<keyword evidence="2" id="KW-1185">Reference proteome</keyword>
<comment type="caution">
    <text evidence="1">The sequence shown here is derived from an EMBL/GenBank/DDBJ whole genome shotgun (WGS) entry which is preliminary data.</text>
</comment>
<name>A0AAV4QUB5_9ARAC</name>